<keyword evidence="2 10" id="KW-0444">Lipid biosynthesis</keyword>
<keyword evidence="1 10" id="KW-1003">Cell membrane</keyword>
<gene>
    <name evidence="10 11" type="primary">plsY</name>
    <name evidence="11" type="ORF">EVG15_03230</name>
</gene>
<keyword evidence="4 10" id="KW-0812">Transmembrane</keyword>
<dbReference type="GO" id="GO:0043772">
    <property type="term" value="F:acyl-phosphate glycerol-3-phosphate acyltransferase activity"/>
    <property type="evidence" value="ECO:0007669"/>
    <property type="project" value="UniProtKB-UniRule"/>
</dbReference>
<reference evidence="11 12" key="1">
    <citation type="journal article" date="2019" name="ISME J.">
        <title>Insights into ecological role of a new deltaproteobacterial order Candidatus Acidulodesulfobacterales by metagenomics and metatranscriptomics.</title>
        <authorList>
            <person name="Tan S."/>
            <person name="Liu J."/>
            <person name="Fang Y."/>
            <person name="Hedlund B.P."/>
            <person name="Lian Z.H."/>
            <person name="Huang L.Y."/>
            <person name="Li J.T."/>
            <person name="Huang L.N."/>
            <person name="Li W.J."/>
            <person name="Jiang H.C."/>
            <person name="Dong H.L."/>
            <person name="Shu W.S."/>
        </authorList>
    </citation>
    <scope>NUCLEOTIDE SEQUENCE [LARGE SCALE GENOMIC DNA]</scope>
    <source>
        <strain evidence="11">AP1</strain>
    </source>
</reference>
<keyword evidence="11" id="KW-0012">Acyltransferase</keyword>
<name>A0A519BPD2_9DELT</name>
<dbReference type="InterPro" id="IPR003811">
    <property type="entry name" value="G3P_acylTferase_PlsY"/>
</dbReference>
<dbReference type="GO" id="GO:0005886">
    <property type="term" value="C:plasma membrane"/>
    <property type="evidence" value="ECO:0007669"/>
    <property type="project" value="UniProtKB-SubCell"/>
</dbReference>
<dbReference type="PANTHER" id="PTHR30309:SF0">
    <property type="entry name" value="GLYCEROL-3-PHOSPHATE ACYLTRANSFERASE-RELATED"/>
    <property type="match status" value="1"/>
</dbReference>
<feature type="transmembrane region" description="Helical" evidence="10">
    <location>
        <begin position="6"/>
        <end position="30"/>
    </location>
</feature>
<evidence type="ECO:0000256" key="6">
    <source>
        <dbReference type="ARBA" id="ARBA00023098"/>
    </source>
</evidence>
<sequence>MNYTIFGIIYILFAYLLGSFPTSAIIARLVGGINLSETGSGNLGATNVTRVIGKKYGIITLIIDALKGFLPVFIAFKDCRYFHFSFVILSIIIIAPVIGHCYSVYIKFKGGKGVATALGVFLAISPEAVVMALFIFIVMVFLSKYISLSSITAAFFMPFLIFYNLKNLDIFIASCFISLLIIYKHIPNIKRLLNGTESKINHPHIK</sequence>
<keyword evidence="8 10" id="KW-0594">Phospholipid biosynthesis</keyword>
<dbReference type="UniPathway" id="UPA00085"/>
<dbReference type="NCBIfam" id="TIGR00023">
    <property type="entry name" value="glycerol-3-phosphate 1-O-acyltransferase PlsY"/>
    <property type="match status" value="1"/>
</dbReference>
<evidence type="ECO:0000256" key="1">
    <source>
        <dbReference type="ARBA" id="ARBA00022475"/>
    </source>
</evidence>
<dbReference type="HAMAP" id="MF_01043">
    <property type="entry name" value="PlsY"/>
    <property type="match status" value="1"/>
</dbReference>
<protein>
    <recommendedName>
        <fullName evidence="10">Glycerol-3-phosphate acyltransferase</fullName>
    </recommendedName>
    <alternativeName>
        <fullName evidence="10">Acyl-PO4 G3P acyltransferase</fullName>
    </alternativeName>
    <alternativeName>
        <fullName evidence="10">Acyl-phosphate--glycerol-3-phosphate acyltransferase</fullName>
    </alternativeName>
    <alternativeName>
        <fullName evidence="10">G3P acyltransferase</fullName>
        <shortName evidence="10">GPAT</shortName>
        <ecNumber evidence="10">2.3.1.275</ecNumber>
    </alternativeName>
    <alternativeName>
        <fullName evidence="10">Lysophosphatidic acid synthase</fullName>
        <shortName evidence="10">LPA synthase</shortName>
    </alternativeName>
</protein>
<accession>A0A519BPD2</accession>
<comment type="subunit">
    <text evidence="10">Probably interacts with PlsX.</text>
</comment>
<evidence type="ECO:0000256" key="3">
    <source>
        <dbReference type="ARBA" id="ARBA00022679"/>
    </source>
</evidence>
<proteinExistence type="inferred from homology"/>
<evidence type="ECO:0000256" key="8">
    <source>
        <dbReference type="ARBA" id="ARBA00023209"/>
    </source>
</evidence>
<keyword evidence="3 10" id="KW-0808">Transferase</keyword>
<dbReference type="GO" id="GO:0008654">
    <property type="term" value="P:phospholipid biosynthetic process"/>
    <property type="evidence" value="ECO:0007669"/>
    <property type="project" value="UniProtKB-UniRule"/>
</dbReference>
<dbReference type="Proteomes" id="UP000319296">
    <property type="component" value="Unassembled WGS sequence"/>
</dbReference>
<evidence type="ECO:0000256" key="7">
    <source>
        <dbReference type="ARBA" id="ARBA00023136"/>
    </source>
</evidence>
<evidence type="ECO:0000256" key="2">
    <source>
        <dbReference type="ARBA" id="ARBA00022516"/>
    </source>
</evidence>
<evidence type="ECO:0000256" key="5">
    <source>
        <dbReference type="ARBA" id="ARBA00022989"/>
    </source>
</evidence>
<feature type="transmembrane region" description="Helical" evidence="10">
    <location>
        <begin position="82"/>
        <end position="105"/>
    </location>
</feature>
<comment type="pathway">
    <text evidence="10">Lipid metabolism; phospholipid metabolism.</text>
</comment>
<comment type="subcellular location">
    <subcellularLocation>
        <location evidence="10">Cell membrane</location>
        <topology evidence="10">Multi-pass membrane protein</topology>
    </subcellularLocation>
</comment>
<dbReference type="EMBL" id="SGBB01000003">
    <property type="protein sequence ID" value="RZD19132.1"/>
    <property type="molecule type" value="Genomic_DNA"/>
</dbReference>
<dbReference type="PANTHER" id="PTHR30309">
    <property type="entry name" value="INNER MEMBRANE PROTEIN YGIH"/>
    <property type="match status" value="1"/>
</dbReference>
<comment type="catalytic activity">
    <reaction evidence="10">
        <text>an acyl phosphate + sn-glycerol 3-phosphate = a 1-acyl-sn-glycero-3-phosphate + phosphate</text>
        <dbReference type="Rhea" id="RHEA:34075"/>
        <dbReference type="ChEBI" id="CHEBI:43474"/>
        <dbReference type="ChEBI" id="CHEBI:57597"/>
        <dbReference type="ChEBI" id="CHEBI:57970"/>
        <dbReference type="ChEBI" id="CHEBI:59918"/>
        <dbReference type="EC" id="2.3.1.275"/>
    </reaction>
</comment>
<keyword evidence="9 10" id="KW-1208">Phospholipid metabolism</keyword>
<comment type="function">
    <text evidence="10">Catalyzes the transfer of an acyl group from acyl-phosphate (acyl-PO(4)) to glycerol-3-phosphate (G3P) to form lysophosphatidic acid (LPA). This enzyme utilizes acyl-phosphate as fatty acyl donor, but not acyl-CoA or acyl-ACP.</text>
</comment>
<feature type="transmembrane region" description="Helical" evidence="10">
    <location>
        <begin position="56"/>
        <end position="76"/>
    </location>
</feature>
<keyword evidence="7 10" id="KW-0472">Membrane</keyword>
<keyword evidence="5 10" id="KW-1133">Transmembrane helix</keyword>
<evidence type="ECO:0000313" key="12">
    <source>
        <dbReference type="Proteomes" id="UP000319296"/>
    </source>
</evidence>
<keyword evidence="6 10" id="KW-0443">Lipid metabolism</keyword>
<organism evidence="11 12">
    <name type="scientific">Candidatus Acididesulfobacter diazotrophicus</name>
    <dbReference type="NCBI Taxonomy" id="2597226"/>
    <lineage>
        <taxon>Bacteria</taxon>
        <taxon>Deltaproteobacteria</taxon>
        <taxon>Candidatus Acidulodesulfobacterales</taxon>
        <taxon>Candidatus Acididesulfobacter</taxon>
    </lineage>
</organism>
<dbReference type="SMART" id="SM01207">
    <property type="entry name" value="G3P_acyltransf"/>
    <property type="match status" value="1"/>
</dbReference>
<dbReference type="EC" id="2.3.1.275" evidence="10"/>
<dbReference type="Pfam" id="PF02660">
    <property type="entry name" value="G3P_acyltransf"/>
    <property type="match status" value="1"/>
</dbReference>
<feature type="transmembrane region" description="Helical" evidence="10">
    <location>
        <begin position="117"/>
        <end position="139"/>
    </location>
</feature>
<evidence type="ECO:0000256" key="9">
    <source>
        <dbReference type="ARBA" id="ARBA00023264"/>
    </source>
</evidence>
<comment type="similarity">
    <text evidence="10">Belongs to the PlsY family.</text>
</comment>
<evidence type="ECO:0000313" key="11">
    <source>
        <dbReference type="EMBL" id="RZD19132.1"/>
    </source>
</evidence>
<evidence type="ECO:0000256" key="10">
    <source>
        <dbReference type="HAMAP-Rule" id="MF_01043"/>
    </source>
</evidence>
<dbReference type="AlphaFoldDB" id="A0A519BPD2"/>
<comment type="caution">
    <text evidence="11">The sequence shown here is derived from an EMBL/GenBank/DDBJ whole genome shotgun (WGS) entry which is preliminary data.</text>
</comment>
<evidence type="ECO:0000256" key="4">
    <source>
        <dbReference type="ARBA" id="ARBA00022692"/>
    </source>
</evidence>
<feature type="transmembrane region" description="Helical" evidence="10">
    <location>
        <begin position="170"/>
        <end position="186"/>
    </location>
</feature>